<keyword evidence="1" id="KW-0472">Membrane</keyword>
<dbReference type="GO" id="GO:0005783">
    <property type="term" value="C:endoplasmic reticulum"/>
    <property type="evidence" value="ECO:0007669"/>
    <property type="project" value="TreeGrafter"/>
</dbReference>
<dbReference type="Pfam" id="PF10151">
    <property type="entry name" value="TMEM214"/>
    <property type="match status" value="1"/>
</dbReference>
<name>A0A1J3FF43_NOCCA</name>
<evidence type="ECO:0000313" key="2">
    <source>
        <dbReference type="EMBL" id="JAU42714.1"/>
    </source>
</evidence>
<dbReference type="AlphaFoldDB" id="A0A1J3FF43"/>
<accession>A0A1J3FF43</accession>
<sequence>MRKSAANGKVPNGVEKQKRQVSFAEAAANISCSDLADFLGKDARRSGLRKFLDFYSKAFSGVPCPWYDMFKPSALTNLYDVIHVPLSHIPDAVYQKSVDWLYRHVPEHMLADFVFSSFDYILNELCDGPPDGDGDETKVDNAAIFVAVAMLLRSTPHIYTARLPDVAGDQKLLVPLKIWILSQAPQDDLPACLFSWAHNLVPLLHTDPMARHLILCFVETILAKPDAPTILTDAPAWRGKRLIPPPSFEMLLRLTFPSARLEATARFEAIYPVLKKVTLAPRAPDFHIREIFTLCLRLAGEGISNESAKEATDIAISLLTDNADHDACWKHWDRLLGKMPKASAALVVNLVKKWDHLSPSSRKATEQSIQKLLICSLGSAGVAYSNPILAKEALWSLIEIVGCCKRCRLDHLYKIANLDPKFVDFFRANKWKKYFQKSSSYIREGTPESEELKQDTQQIFTASLKLAKQVKEAAKFALWPLLDNVDCWKLWDDLYTENLEASAAILKTLVDEWEFFSTQLSGDTRALSKTLKSFMLKNKKARGAYARLYRKADKSCQVIWRRLFPASSSCLNGSAITAVVLFAAVALVYSNLGATTWWTRCSCT</sequence>
<dbReference type="GO" id="GO:0005794">
    <property type="term" value="C:Golgi apparatus"/>
    <property type="evidence" value="ECO:0007669"/>
    <property type="project" value="TreeGrafter"/>
</dbReference>
<protein>
    <submittedName>
        <fullName evidence="2">Uncharacterized protein</fullName>
    </submittedName>
</protein>
<evidence type="ECO:0000256" key="1">
    <source>
        <dbReference type="SAM" id="Phobius"/>
    </source>
</evidence>
<dbReference type="PANTHER" id="PTHR13448:SF9">
    <property type="entry name" value="(RAPE) HYPOTHETICAL PROTEIN"/>
    <property type="match status" value="1"/>
</dbReference>
<dbReference type="PANTHER" id="PTHR13448">
    <property type="entry name" value="TRANSMEMBRANE PROTEIN 214"/>
    <property type="match status" value="1"/>
</dbReference>
<keyword evidence="1" id="KW-1133">Transmembrane helix</keyword>
<reference evidence="2" key="1">
    <citation type="submission" date="2016-07" db="EMBL/GenBank/DDBJ databases">
        <title>De novo transcriptome assembly of four accessions of the metal hyperaccumulator plant Noccaea caerulescens.</title>
        <authorList>
            <person name="Blande D."/>
            <person name="Halimaa P."/>
            <person name="Tervahauta A.I."/>
            <person name="Aarts M.G."/>
            <person name="Karenlampi S.O."/>
        </authorList>
    </citation>
    <scope>NUCLEOTIDE SEQUENCE</scope>
</reference>
<dbReference type="InterPro" id="IPR019308">
    <property type="entry name" value="TMEM214"/>
</dbReference>
<gene>
    <name evidence="2" type="ORF">LC_TR8922_c8_g1_i1_g.32265</name>
</gene>
<proteinExistence type="predicted"/>
<keyword evidence="1" id="KW-0812">Transmembrane</keyword>
<feature type="transmembrane region" description="Helical" evidence="1">
    <location>
        <begin position="571"/>
        <end position="590"/>
    </location>
</feature>
<dbReference type="EMBL" id="GEVK01010118">
    <property type="protein sequence ID" value="JAU42714.1"/>
    <property type="molecule type" value="Transcribed_RNA"/>
</dbReference>
<organism evidence="2">
    <name type="scientific">Noccaea caerulescens</name>
    <name type="common">Alpine penny-cress</name>
    <name type="synonym">Thlaspi caerulescens</name>
    <dbReference type="NCBI Taxonomy" id="107243"/>
    <lineage>
        <taxon>Eukaryota</taxon>
        <taxon>Viridiplantae</taxon>
        <taxon>Streptophyta</taxon>
        <taxon>Embryophyta</taxon>
        <taxon>Tracheophyta</taxon>
        <taxon>Spermatophyta</taxon>
        <taxon>Magnoliopsida</taxon>
        <taxon>eudicotyledons</taxon>
        <taxon>Gunneridae</taxon>
        <taxon>Pentapetalae</taxon>
        <taxon>rosids</taxon>
        <taxon>malvids</taxon>
        <taxon>Brassicales</taxon>
        <taxon>Brassicaceae</taxon>
        <taxon>Coluteocarpeae</taxon>
        <taxon>Noccaea</taxon>
    </lineage>
</organism>